<name>A0A915JZ50_ROMCU</name>
<dbReference type="Proteomes" id="UP000887565">
    <property type="component" value="Unplaced"/>
</dbReference>
<reference evidence="3" key="1">
    <citation type="submission" date="2022-11" db="UniProtKB">
        <authorList>
            <consortium name="WormBaseParasite"/>
        </authorList>
    </citation>
    <scope>IDENTIFICATION</scope>
</reference>
<protein>
    <submittedName>
        <fullName evidence="3">Uncharacterized protein</fullName>
    </submittedName>
</protein>
<keyword evidence="2" id="KW-1185">Reference proteome</keyword>
<proteinExistence type="predicted"/>
<dbReference type="AlphaFoldDB" id="A0A915JZ50"/>
<evidence type="ECO:0000256" key="1">
    <source>
        <dbReference type="SAM" id="MobiDB-lite"/>
    </source>
</evidence>
<accession>A0A915JZ50</accession>
<evidence type="ECO:0000313" key="3">
    <source>
        <dbReference type="WBParaSite" id="nRc.2.0.1.t31672-RA"/>
    </source>
</evidence>
<organism evidence="2 3">
    <name type="scientific">Romanomermis culicivorax</name>
    <name type="common">Nematode worm</name>
    <dbReference type="NCBI Taxonomy" id="13658"/>
    <lineage>
        <taxon>Eukaryota</taxon>
        <taxon>Metazoa</taxon>
        <taxon>Ecdysozoa</taxon>
        <taxon>Nematoda</taxon>
        <taxon>Enoplea</taxon>
        <taxon>Dorylaimia</taxon>
        <taxon>Mermithida</taxon>
        <taxon>Mermithoidea</taxon>
        <taxon>Mermithidae</taxon>
        <taxon>Romanomermis</taxon>
    </lineage>
</organism>
<feature type="region of interest" description="Disordered" evidence="1">
    <location>
        <begin position="54"/>
        <end position="77"/>
    </location>
</feature>
<evidence type="ECO:0000313" key="2">
    <source>
        <dbReference type="Proteomes" id="UP000887565"/>
    </source>
</evidence>
<sequence>MDKRAEEKKCKDAMMLAKTASSKISNDASSDHCPDYNQDNSTAGYWNRNVVGSCTTSPSSTSAEHKPRNADASTWHSVNKQNWDEGFAQRLPIPAEMIRKRMNAMRKI</sequence>
<dbReference type="WBParaSite" id="nRc.2.0.1.t31672-RA">
    <property type="protein sequence ID" value="nRc.2.0.1.t31672-RA"/>
    <property type="gene ID" value="nRc.2.0.1.g31672"/>
</dbReference>